<reference evidence="2" key="1">
    <citation type="submission" date="2021-12" db="EMBL/GenBank/DDBJ databases">
        <authorList>
            <person name="King R."/>
        </authorList>
    </citation>
    <scope>NUCLEOTIDE SEQUENCE</scope>
</reference>
<proteinExistence type="predicted"/>
<feature type="region of interest" description="Disordered" evidence="1">
    <location>
        <begin position="422"/>
        <end position="446"/>
    </location>
</feature>
<feature type="region of interest" description="Disordered" evidence="1">
    <location>
        <begin position="480"/>
        <end position="511"/>
    </location>
</feature>
<evidence type="ECO:0000313" key="2">
    <source>
        <dbReference type="EMBL" id="CAH0772612.1"/>
    </source>
</evidence>
<dbReference type="Proteomes" id="UP001152759">
    <property type="component" value="Chromosome 5"/>
</dbReference>
<name>A0A9P0G4A3_BEMTA</name>
<dbReference type="KEGG" id="btab:109037525"/>
<evidence type="ECO:0000256" key="1">
    <source>
        <dbReference type="SAM" id="MobiDB-lite"/>
    </source>
</evidence>
<organism evidence="2 3">
    <name type="scientific">Bemisia tabaci</name>
    <name type="common">Sweetpotato whitefly</name>
    <name type="synonym">Aleurodes tabaci</name>
    <dbReference type="NCBI Taxonomy" id="7038"/>
    <lineage>
        <taxon>Eukaryota</taxon>
        <taxon>Metazoa</taxon>
        <taxon>Ecdysozoa</taxon>
        <taxon>Arthropoda</taxon>
        <taxon>Hexapoda</taxon>
        <taxon>Insecta</taxon>
        <taxon>Pterygota</taxon>
        <taxon>Neoptera</taxon>
        <taxon>Paraneoptera</taxon>
        <taxon>Hemiptera</taxon>
        <taxon>Sternorrhyncha</taxon>
        <taxon>Aleyrodoidea</taxon>
        <taxon>Aleyrodidae</taxon>
        <taxon>Aleyrodinae</taxon>
        <taxon>Bemisia</taxon>
    </lineage>
</organism>
<feature type="compositionally biased region" description="Basic and acidic residues" evidence="1">
    <location>
        <begin position="483"/>
        <end position="495"/>
    </location>
</feature>
<dbReference type="AlphaFoldDB" id="A0A9P0G4A3"/>
<dbReference type="EMBL" id="OU963866">
    <property type="protein sequence ID" value="CAH0772612.1"/>
    <property type="molecule type" value="Genomic_DNA"/>
</dbReference>
<feature type="region of interest" description="Disordered" evidence="1">
    <location>
        <begin position="225"/>
        <end position="306"/>
    </location>
</feature>
<protein>
    <submittedName>
        <fullName evidence="2">Uncharacterized protein</fullName>
    </submittedName>
</protein>
<accession>A0A9P0G4A3</accession>
<keyword evidence="3" id="KW-1185">Reference proteome</keyword>
<feature type="compositionally biased region" description="Basic and acidic residues" evidence="1">
    <location>
        <begin position="253"/>
        <end position="268"/>
    </location>
</feature>
<evidence type="ECO:0000313" key="3">
    <source>
        <dbReference type="Proteomes" id="UP001152759"/>
    </source>
</evidence>
<gene>
    <name evidence="2" type="ORF">BEMITA_LOCUS9201</name>
</gene>
<feature type="compositionally biased region" description="Basic residues" evidence="1">
    <location>
        <begin position="96"/>
        <end position="107"/>
    </location>
</feature>
<feature type="compositionally biased region" description="Basic and acidic residues" evidence="1">
    <location>
        <begin position="291"/>
        <end position="306"/>
    </location>
</feature>
<feature type="region of interest" description="Disordered" evidence="1">
    <location>
        <begin position="77"/>
        <end position="109"/>
    </location>
</feature>
<sequence length="532" mass="62327">MLCLCVRYTATAALWFMIIVIGIKSSEAKLKTTEELPKPLKVVTNLQKALYAQDFGYSVIPIPNKILNQVKPAVTTPKSDNARVGRGMGRGFMGRRPGRSRRKRPYRPRSNFGLQGYASAYKQWMPVPMRRPMGMMGRRPMRFKNPKIRMPYYHMNLVEPLEDYMEPEVMPEYEDEYEVMMHEPEAVYDPEEMYDDMPRSPSRNVYSYQRDEDFMHKHADLYANGFNPGHKSRSTRYRTPLSVMYSSKYRSTAQRDREEEEPPRRDPDIEATNFESDAPLTPMALRGSPDLYKRSKKEDPEHRYLQDDYRTYKDVLSDEPSLRMNDAEVIMGRSKHEVPSWTGSVKFVPRPFAAAIGAPSRTVVPREKHSRFTESHEEKGRELHDKDYLYDIRTDDSPLSHRLLGRERERDRERVRVYRSSPDRLAYRKPTEDARSELRSSNMEDARVQEIQGRRYRDPEYKKYVDAIYTRELQELYSRGHKGREYESEERKTESDSQTYLANHKKSDQATAAQGMEIVIDDGVAGWKVGGR</sequence>